<gene>
    <name evidence="4" type="ORF">EDB92DRAFT_1876312</name>
</gene>
<feature type="compositionally biased region" description="Low complexity" evidence="3">
    <location>
        <begin position="160"/>
        <end position="174"/>
    </location>
</feature>
<evidence type="ECO:0000256" key="3">
    <source>
        <dbReference type="SAM" id="MobiDB-lite"/>
    </source>
</evidence>
<dbReference type="AlphaFoldDB" id="A0AAD4LD55"/>
<evidence type="ECO:0000256" key="2">
    <source>
        <dbReference type="ARBA" id="ARBA00022737"/>
    </source>
</evidence>
<keyword evidence="1" id="KW-0880">Kelch repeat</keyword>
<dbReference type="Pfam" id="PF13415">
    <property type="entry name" value="Beta-prop_FBX42"/>
    <property type="match status" value="1"/>
</dbReference>
<feature type="compositionally biased region" description="Polar residues" evidence="3">
    <location>
        <begin position="134"/>
        <end position="144"/>
    </location>
</feature>
<evidence type="ECO:0000313" key="5">
    <source>
        <dbReference type="Proteomes" id="UP001201163"/>
    </source>
</evidence>
<evidence type="ECO:0000313" key="4">
    <source>
        <dbReference type="EMBL" id="KAH8987293.1"/>
    </source>
</evidence>
<keyword evidence="2" id="KW-0677">Repeat</keyword>
<feature type="region of interest" description="Disordered" evidence="3">
    <location>
        <begin position="1"/>
        <end position="26"/>
    </location>
</feature>
<dbReference type="SMART" id="SM00612">
    <property type="entry name" value="Kelch"/>
    <property type="match status" value="3"/>
</dbReference>
<feature type="region of interest" description="Disordered" evidence="3">
    <location>
        <begin position="54"/>
        <end position="186"/>
    </location>
</feature>
<keyword evidence="5" id="KW-1185">Reference proteome</keyword>
<dbReference type="SUPFAM" id="SSF117281">
    <property type="entry name" value="Kelch motif"/>
    <property type="match status" value="1"/>
</dbReference>
<comment type="caution">
    <text evidence="4">The sequence shown here is derived from an EMBL/GenBank/DDBJ whole genome shotgun (WGS) entry which is preliminary data.</text>
</comment>
<sequence length="523" mass="56342">MSSENVTTTPRPSTPPSPLTFSPVGSESMASIPAMALSGVHSRAVSRDSFRRAISAHGSPAPLRDISLPGPDDRSLTPPVSAITNVVHAPRSASSPVPYASTSASSLGTSTPTLRASGSSSRAPRQQSASSRSTTGDSPTNGSTRRLHTPGPNASSTSLSAAAREAPASAKPARTPVQEPTPRFRAVPHLPNATTIEPAPPPVMYWSKAPVWGMLPSHGFRAHTVTLADNVAWIFGGCDDKGCFKDMWCFNIETMQWSHPEMQGDLPPPCRAHSATLIGRKIVIIGGGEGASYYNSVHVFDIPTRRWSRPTFTTTEVPPPRRAHTTVLYQGKIWVFGGGNGLQALNDVWTLDIGTSLDRMKWEQVAITGRKRPSPRGYHTANLVQNMMIVVGGSDGRECFQDIWCLNLDAAVWTQVKPDTLHRRLSHSAAQVGSYLFISGGHDGSEYTPELLLFNLVSLQYEPRARLGRAPTPRGYHASLLADSRLFIFGGFNGHDVFDDVHILDLAAAAYLPQVTSFSIDAQ</sequence>
<proteinExistence type="predicted"/>
<dbReference type="Gene3D" id="2.120.10.80">
    <property type="entry name" value="Kelch-type beta propeller"/>
    <property type="match status" value="2"/>
</dbReference>
<dbReference type="InterPro" id="IPR015915">
    <property type="entry name" value="Kelch-typ_b-propeller"/>
</dbReference>
<feature type="compositionally biased region" description="Low complexity" evidence="3">
    <location>
        <begin position="100"/>
        <end position="133"/>
    </location>
</feature>
<evidence type="ECO:0000256" key="1">
    <source>
        <dbReference type="ARBA" id="ARBA00022441"/>
    </source>
</evidence>
<dbReference type="PANTHER" id="PTHR46093">
    <property type="entry name" value="ACYL-COA-BINDING DOMAIN-CONTAINING PROTEIN 5"/>
    <property type="match status" value="1"/>
</dbReference>
<accession>A0AAD4LD55</accession>
<dbReference type="Proteomes" id="UP001201163">
    <property type="component" value="Unassembled WGS sequence"/>
</dbReference>
<reference evidence="4" key="1">
    <citation type="submission" date="2022-01" db="EMBL/GenBank/DDBJ databases">
        <title>Comparative genomics reveals a dynamic genome evolution in the ectomycorrhizal milk-cap (Lactarius) mushrooms.</title>
        <authorList>
            <consortium name="DOE Joint Genome Institute"/>
            <person name="Lebreton A."/>
            <person name="Tang N."/>
            <person name="Kuo A."/>
            <person name="LaButti K."/>
            <person name="Drula E."/>
            <person name="Barry K."/>
            <person name="Clum A."/>
            <person name="Lipzen A."/>
            <person name="Mousain D."/>
            <person name="Ng V."/>
            <person name="Wang R."/>
            <person name="Wang X."/>
            <person name="Dai Y."/>
            <person name="Henrissat B."/>
            <person name="Grigoriev I.V."/>
            <person name="Guerin-Laguette A."/>
            <person name="Yu F."/>
            <person name="Martin F.M."/>
        </authorList>
    </citation>
    <scope>NUCLEOTIDE SEQUENCE</scope>
    <source>
        <strain evidence="4">QP</strain>
    </source>
</reference>
<dbReference type="InterPro" id="IPR006652">
    <property type="entry name" value="Kelch_1"/>
</dbReference>
<protein>
    <submittedName>
        <fullName evidence="4">Galactose oxidase</fullName>
    </submittedName>
</protein>
<organism evidence="4 5">
    <name type="scientific">Lactarius akahatsu</name>
    <dbReference type="NCBI Taxonomy" id="416441"/>
    <lineage>
        <taxon>Eukaryota</taxon>
        <taxon>Fungi</taxon>
        <taxon>Dikarya</taxon>
        <taxon>Basidiomycota</taxon>
        <taxon>Agaricomycotina</taxon>
        <taxon>Agaricomycetes</taxon>
        <taxon>Russulales</taxon>
        <taxon>Russulaceae</taxon>
        <taxon>Lactarius</taxon>
    </lineage>
</organism>
<dbReference type="EMBL" id="JAKELL010000048">
    <property type="protein sequence ID" value="KAH8987293.1"/>
    <property type="molecule type" value="Genomic_DNA"/>
</dbReference>
<dbReference type="PANTHER" id="PTHR46093:SF18">
    <property type="entry name" value="FIBRONECTIN TYPE-III DOMAIN-CONTAINING PROTEIN"/>
    <property type="match status" value="1"/>
</dbReference>
<name>A0AAD4LD55_9AGAM</name>